<name>A0A820LZX0_9BILA</name>
<dbReference type="EMBL" id="CAJNYD010002220">
    <property type="protein sequence ID" value="CAF3406333.1"/>
    <property type="molecule type" value="Genomic_DNA"/>
</dbReference>
<dbReference type="InterPro" id="IPR051728">
    <property type="entry name" value="RING-FYVE_E3_ubiquitin-ligase"/>
</dbReference>
<evidence type="ECO:0000313" key="6">
    <source>
        <dbReference type="EMBL" id="CAF3257945.1"/>
    </source>
</evidence>
<dbReference type="InterPro" id="IPR013083">
    <property type="entry name" value="Znf_RING/FYVE/PHD"/>
</dbReference>
<reference evidence="12" key="1">
    <citation type="submission" date="2021-02" db="EMBL/GenBank/DDBJ databases">
        <authorList>
            <person name="Nowell W R."/>
        </authorList>
    </citation>
    <scope>NUCLEOTIDE SEQUENCE</scope>
</reference>
<keyword evidence="1" id="KW-0479">Metal-binding</keyword>
<sequence>MCHFCHVLSKNPQAPQHRSANCIDKANVSSTVPMSKRTYENGKRISEANKNPTCSVCLDKPPDMVFIPCGHVTTCETCSSLVSNCPICRKNIANKQRIYLP</sequence>
<evidence type="ECO:0000256" key="4">
    <source>
        <dbReference type="PROSITE-ProRule" id="PRU00175"/>
    </source>
</evidence>
<evidence type="ECO:0000313" key="11">
    <source>
        <dbReference type="EMBL" id="CAF4333231.1"/>
    </source>
</evidence>
<organism evidence="12 16">
    <name type="scientific">Rotaria socialis</name>
    <dbReference type="NCBI Taxonomy" id="392032"/>
    <lineage>
        <taxon>Eukaryota</taxon>
        <taxon>Metazoa</taxon>
        <taxon>Spiralia</taxon>
        <taxon>Gnathifera</taxon>
        <taxon>Rotifera</taxon>
        <taxon>Eurotatoria</taxon>
        <taxon>Bdelloidea</taxon>
        <taxon>Philodinida</taxon>
        <taxon>Philodinidae</taxon>
        <taxon>Rotaria</taxon>
    </lineage>
</organism>
<dbReference type="EMBL" id="CAJNYU010001162">
    <property type="protein sequence ID" value="CAF3417422.1"/>
    <property type="molecule type" value="Genomic_DNA"/>
</dbReference>
<dbReference type="PANTHER" id="PTHR14879:SF5">
    <property type="entry name" value="RING-TYPE DOMAIN-CONTAINING PROTEIN"/>
    <property type="match status" value="1"/>
</dbReference>
<dbReference type="Pfam" id="PF13920">
    <property type="entry name" value="zf-C3HC4_3"/>
    <property type="match status" value="1"/>
</dbReference>
<dbReference type="FunFam" id="1.10.1170.10:FF:000002">
    <property type="entry name" value="Baculoviral IAP repeat containing 7"/>
    <property type="match status" value="1"/>
</dbReference>
<evidence type="ECO:0000259" key="5">
    <source>
        <dbReference type="PROSITE" id="PS50089"/>
    </source>
</evidence>
<dbReference type="PANTHER" id="PTHR14879">
    <property type="entry name" value="CASPASE REGULATOR, RING FINGER DOMAIN-CONTAINING"/>
    <property type="match status" value="1"/>
</dbReference>
<dbReference type="Gene3D" id="3.30.40.10">
    <property type="entry name" value="Zinc/RING finger domain, C3HC4 (zinc finger)"/>
    <property type="match status" value="1"/>
</dbReference>
<evidence type="ECO:0000313" key="7">
    <source>
        <dbReference type="EMBL" id="CAF3406333.1"/>
    </source>
</evidence>
<evidence type="ECO:0000256" key="2">
    <source>
        <dbReference type="ARBA" id="ARBA00022771"/>
    </source>
</evidence>
<keyword evidence="3" id="KW-0862">Zinc</keyword>
<dbReference type="EMBL" id="CAJNYV010003582">
    <property type="protein sequence ID" value="CAF3590233.1"/>
    <property type="molecule type" value="Genomic_DNA"/>
</dbReference>
<evidence type="ECO:0000313" key="15">
    <source>
        <dbReference type="EMBL" id="CAF4604365.1"/>
    </source>
</evidence>
<dbReference type="Proteomes" id="UP000663869">
    <property type="component" value="Unassembled WGS sequence"/>
</dbReference>
<keyword evidence="2 4" id="KW-0863">Zinc-finger</keyword>
<dbReference type="Proteomes" id="UP000663872">
    <property type="component" value="Unassembled WGS sequence"/>
</dbReference>
<dbReference type="SMART" id="SM00184">
    <property type="entry name" value="RING"/>
    <property type="match status" value="1"/>
</dbReference>
<evidence type="ECO:0000256" key="3">
    <source>
        <dbReference type="ARBA" id="ARBA00022833"/>
    </source>
</evidence>
<protein>
    <recommendedName>
        <fullName evidence="5">RING-type domain-containing protein</fullName>
    </recommendedName>
</protein>
<evidence type="ECO:0000313" key="13">
    <source>
        <dbReference type="EMBL" id="CAF4422981.1"/>
    </source>
</evidence>
<evidence type="ECO:0000313" key="10">
    <source>
        <dbReference type="EMBL" id="CAF3774633.1"/>
    </source>
</evidence>
<dbReference type="Proteomes" id="UP000663838">
    <property type="component" value="Unassembled WGS sequence"/>
</dbReference>
<dbReference type="EMBL" id="CAJOBR010001391">
    <property type="protein sequence ID" value="CAF4604365.1"/>
    <property type="molecule type" value="Genomic_DNA"/>
</dbReference>
<dbReference type="SUPFAM" id="SSF57850">
    <property type="entry name" value="RING/U-box"/>
    <property type="match status" value="1"/>
</dbReference>
<dbReference type="GO" id="GO:0008270">
    <property type="term" value="F:zinc ion binding"/>
    <property type="evidence" value="ECO:0007669"/>
    <property type="project" value="UniProtKB-KW"/>
</dbReference>
<dbReference type="PROSITE" id="PS50089">
    <property type="entry name" value="ZF_RING_2"/>
    <property type="match status" value="1"/>
</dbReference>
<proteinExistence type="predicted"/>
<dbReference type="EMBL" id="CAJNYT010005775">
    <property type="protein sequence ID" value="CAF3774633.1"/>
    <property type="molecule type" value="Genomic_DNA"/>
</dbReference>
<dbReference type="InterPro" id="IPR001841">
    <property type="entry name" value="Znf_RING"/>
</dbReference>
<accession>A0A820LZX0</accession>
<dbReference type="EMBL" id="CAJOBO010001066">
    <property type="protein sequence ID" value="CAF4333231.1"/>
    <property type="molecule type" value="Genomic_DNA"/>
</dbReference>
<dbReference type="EMBL" id="CAJOBS010000366">
    <property type="protein sequence ID" value="CAF4561112.1"/>
    <property type="molecule type" value="Genomic_DNA"/>
</dbReference>
<keyword evidence="16" id="KW-1185">Reference proteome</keyword>
<feature type="domain" description="RING-type" evidence="5">
    <location>
        <begin position="54"/>
        <end position="89"/>
    </location>
</feature>
<dbReference type="OrthoDB" id="9985213at2759"/>
<dbReference type="EMBL" id="CAJNXB010002536">
    <property type="protein sequence ID" value="CAF3257945.1"/>
    <property type="molecule type" value="Genomic_DNA"/>
</dbReference>
<gene>
    <name evidence="8" type="ORF">FME351_LOCUS10584</name>
    <name evidence="10" type="ORF">GRG538_LOCUS32698</name>
    <name evidence="11" type="ORF">HFQ381_LOCUS15597</name>
    <name evidence="9" type="ORF">KIK155_LOCUS20405</name>
    <name evidence="7" type="ORF">LUA448_LOCUS18087</name>
    <name evidence="15" type="ORF">QYT958_LOCUS11773</name>
    <name evidence="6" type="ORF">TIS948_LOCUS15599</name>
    <name evidence="14" type="ORF">TOA249_LOCUS7926</name>
    <name evidence="13" type="ORF">TSG867_LOCUS14696</name>
    <name evidence="12" type="ORF">UJA718_LOCUS16768</name>
</gene>
<comment type="caution">
    <text evidence="12">The sequence shown here is derived from an EMBL/GenBank/DDBJ whole genome shotgun (WGS) entry which is preliminary data.</text>
</comment>
<dbReference type="AlphaFoldDB" id="A0A820LZX0"/>
<evidence type="ECO:0000313" key="9">
    <source>
        <dbReference type="EMBL" id="CAF3590233.1"/>
    </source>
</evidence>
<dbReference type="Proteomes" id="UP000663862">
    <property type="component" value="Unassembled WGS sequence"/>
</dbReference>
<evidence type="ECO:0000313" key="14">
    <source>
        <dbReference type="EMBL" id="CAF4561112.1"/>
    </source>
</evidence>
<dbReference type="Proteomes" id="UP000663851">
    <property type="component" value="Unassembled WGS sequence"/>
</dbReference>
<dbReference type="Proteomes" id="UP000663865">
    <property type="component" value="Unassembled WGS sequence"/>
</dbReference>
<evidence type="ECO:0000313" key="8">
    <source>
        <dbReference type="EMBL" id="CAF3417422.1"/>
    </source>
</evidence>
<dbReference type="Proteomes" id="UP000663825">
    <property type="component" value="Unassembled WGS sequence"/>
</dbReference>
<dbReference type="Proteomes" id="UP000663833">
    <property type="component" value="Unassembled WGS sequence"/>
</dbReference>
<evidence type="ECO:0000313" key="12">
    <source>
        <dbReference type="EMBL" id="CAF4365995.1"/>
    </source>
</evidence>
<evidence type="ECO:0000256" key="1">
    <source>
        <dbReference type="ARBA" id="ARBA00022723"/>
    </source>
</evidence>
<dbReference type="EMBL" id="CAJOBQ010000828">
    <property type="protein sequence ID" value="CAF4422981.1"/>
    <property type="molecule type" value="Genomic_DNA"/>
</dbReference>
<dbReference type="Proteomes" id="UP000663873">
    <property type="component" value="Unassembled WGS sequence"/>
</dbReference>
<evidence type="ECO:0000313" key="16">
    <source>
        <dbReference type="Proteomes" id="UP000663873"/>
    </source>
</evidence>
<dbReference type="EMBL" id="CAJOBP010002636">
    <property type="protein sequence ID" value="CAF4365995.1"/>
    <property type="molecule type" value="Genomic_DNA"/>
</dbReference>
<dbReference type="Proteomes" id="UP000663848">
    <property type="component" value="Unassembled WGS sequence"/>
</dbReference>